<reference evidence="3 4" key="1">
    <citation type="submission" date="2022-04" db="EMBL/GenBank/DDBJ databases">
        <title>Paracoccus sp. YLB-12 draft genome sequence.</title>
        <authorList>
            <person name="Yu L."/>
        </authorList>
    </citation>
    <scope>NUCLEOTIDE SEQUENCE [LARGE SCALE GENOMIC DNA]</scope>
    <source>
        <strain evidence="3 4">YLB-12</strain>
    </source>
</reference>
<keyword evidence="2" id="KW-1133">Transmembrane helix</keyword>
<organism evidence="3 4">
    <name type="scientific">Paracoccus maritimus</name>
    <dbReference type="NCBI Taxonomy" id="2933292"/>
    <lineage>
        <taxon>Bacteria</taxon>
        <taxon>Pseudomonadati</taxon>
        <taxon>Pseudomonadota</taxon>
        <taxon>Alphaproteobacteria</taxon>
        <taxon>Rhodobacterales</taxon>
        <taxon>Paracoccaceae</taxon>
        <taxon>Paracoccus</taxon>
    </lineage>
</organism>
<feature type="transmembrane region" description="Helical" evidence="2">
    <location>
        <begin position="195"/>
        <end position="216"/>
    </location>
</feature>
<evidence type="ECO:0000313" key="3">
    <source>
        <dbReference type="EMBL" id="MCT4332589.1"/>
    </source>
</evidence>
<comment type="caution">
    <text evidence="3">The sequence shown here is derived from an EMBL/GenBank/DDBJ whole genome shotgun (WGS) entry which is preliminary data.</text>
</comment>
<protein>
    <submittedName>
        <fullName evidence="3">DUF599 domain-containing protein</fullName>
    </submittedName>
</protein>
<keyword evidence="2" id="KW-0812">Transmembrane</keyword>
<dbReference type="Proteomes" id="UP001320702">
    <property type="component" value="Unassembled WGS sequence"/>
</dbReference>
<feature type="compositionally biased region" description="Pro residues" evidence="1">
    <location>
        <begin position="241"/>
        <end position="253"/>
    </location>
</feature>
<evidence type="ECO:0000313" key="4">
    <source>
        <dbReference type="Proteomes" id="UP001320702"/>
    </source>
</evidence>
<accession>A0ABT2K7S5</accession>
<evidence type="ECO:0000256" key="2">
    <source>
        <dbReference type="SAM" id="Phobius"/>
    </source>
</evidence>
<feature type="region of interest" description="Disordered" evidence="1">
    <location>
        <begin position="232"/>
        <end position="253"/>
    </location>
</feature>
<gene>
    <name evidence="3" type="ORF">MU516_06865</name>
</gene>
<feature type="transmembrane region" description="Helical" evidence="2">
    <location>
        <begin position="78"/>
        <end position="96"/>
    </location>
</feature>
<name>A0ABT2K7S5_9RHOB</name>
<dbReference type="Pfam" id="PF04654">
    <property type="entry name" value="DUF599"/>
    <property type="match status" value="1"/>
</dbReference>
<sequence>MRIDLSLPTMFQTADLAALVLLFVSWFTIGWVTEHPPAGRPSVSILMMRFRREWMLQFITRDPRIFDSNILASLREGTAFFASACMIATGGILALIGNAEQLQGLAQEFDFSRGAAVLWEAKLLVTMFFVVNAFLKFVWSHRLFGYCAIMMAAVPNDPNDPVAPQRAQQAADLNITAARSFNSGLRSVYFAMGSLGWLAGPWALIAGVTVVLFVTWRREFASASRRAIMRCLPPPRRHDPATPPASEPPHPPQ</sequence>
<proteinExistence type="predicted"/>
<feature type="transmembrane region" description="Helical" evidence="2">
    <location>
        <begin position="117"/>
        <end position="135"/>
    </location>
</feature>
<feature type="transmembrane region" description="Helical" evidence="2">
    <location>
        <begin position="12"/>
        <end position="32"/>
    </location>
</feature>
<keyword evidence="2" id="KW-0472">Membrane</keyword>
<dbReference type="RefSeq" id="WP_260276478.1">
    <property type="nucleotide sequence ID" value="NZ_JANAVZ010000003.1"/>
</dbReference>
<dbReference type="EMBL" id="JANAVZ010000003">
    <property type="protein sequence ID" value="MCT4332589.1"/>
    <property type="molecule type" value="Genomic_DNA"/>
</dbReference>
<dbReference type="InterPro" id="IPR006747">
    <property type="entry name" value="DUF599"/>
</dbReference>
<evidence type="ECO:0000256" key="1">
    <source>
        <dbReference type="SAM" id="MobiDB-lite"/>
    </source>
</evidence>
<keyword evidence="4" id="KW-1185">Reference proteome</keyword>